<reference evidence="7 8" key="1">
    <citation type="submission" date="2017-08" db="EMBL/GenBank/DDBJ databases">
        <title>Infants hospitalized years apart are colonized by the same room-sourced microbial strains.</title>
        <authorList>
            <person name="Brooks B."/>
            <person name="Olm M.R."/>
            <person name="Firek B.A."/>
            <person name="Baker R."/>
            <person name="Thomas B.C."/>
            <person name="Morowitz M.J."/>
            <person name="Banfield J.F."/>
        </authorList>
    </citation>
    <scope>NUCLEOTIDE SEQUENCE [LARGE SCALE GENOMIC DNA]</scope>
    <source>
        <strain evidence="7">S2_005_002_R2_34</strain>
    </source>
</reference>
<dbReference type="InterPro" id="IPR020613">
    <property type="entry name" value="Thiolase_CS"/>
</dbReference>
<name>A0A2W5N9G9_RHOSU</name>
<proteinExistence type="inferred from homology"/>
<keyword evidence="3 4" id="KW-0012">Acyltransferase</keyword>
<feature type="domain" description="Thiolase N-terminal" evidence="5">
    <location>
        <begin position="5"/>
        <end position="240"/>
    </location>
</feature>
<dbReference type="Gene3D" id="3.40.47.10">
    <property type="match status" value="2"/>
</dbReference>
<keyword evidence="2 4" id="KW-0808">Transferase</keyword>
<dbReference type="PANTHER" id="PTHR18919">
    <property type="entry name" value="ACETYL-COA C-ACYLTRANSFERASE"/>
    <property type="match status" value="1"/>
</dbReference>
<dbReference type="InterPro" id="IPR020617">
    <property type="entry name" value="Thiolase_C"/>
</dbReference>
<dbReference type="GO" id="GO:0003988">
    <property type="term" value="F:acetyl-CoA C-acyltransferase activity"/>
    <property type="evidence" value="ECO:0007669"/>
    <property type="project" value="UniProtKB-ARBA"/>
</dbReference>
<protein>
    <submittedName>
        <fullName evidence="7">Acetyl-CoA C-acyltransferase</fullName>
    </submittedName>
</protein>
<dbReference type="Pfam" id="PF02803">
    <property type="entry name" value="Thiolase_C"/>
    <property type="match status" value="1"/>
</dbReference>
<evidence type="ECO:0000256" key="1">
    <source>
        <dbReference type="ARBA" id="ARBA00010982"/>
    </source>
</evidence>
<evidence type="ECO:0000313" key="8">
    <source>
        <dbReference type="Proteomes" id="UP000249185"/>
    </source>
</evidence>
<evidence type="ECO:0000259" key="6">
    <source>
        <dbReference type="Pfam" id="PF02803"/>
    </source>
</evidence>
<dbReference type="Pfam" id="PF00108">
    <property type="entry name" value="Thiolase_N"/>
    <property type="match status" value="1"/>
</dbReference>
<dbReference type="InterPro" id="IPR002155">
    <property type="entry name" value="Thiolase"/>
</dbReference>
<evidence type="ECO:0000259" key="5">
    <source>
        <dbReference type="Pfam" id="PF00108"/>
    </source>
</evidence>
<dbReference type="NCBIfam" id="TIGR01930">
    <property type="entry name" value="AcCoA-C-Actrans"/>
    <property type="match status" value="1"/>
</dbReference>
<dbReference type="AlphaFoldDB" id="A0A2W5N9G9"/>
<dbReference type="PROSITE" id="PS00737">
    <property type="entry name" value="THIOLASE_2"/>
    <property type="match status" value="1"/>
</dbReference>
<dbReference type="EMBL" id="QFPW01000005">
    <property type="protein sequence ID" value="PZQ50131.1"/>
    <property type="molecule type" value="Genomic_DNA"/>
</dbReference>
<comment type="similarity">
    <text evidence="1 4">Belongs to the thiolase-like superfamily. Thiolase family.</text>
</comment>
<evidence type="ECO:0000313" key="7">
    <source>
        <dbReference type="EMBL" id="PZQ50131.1"/>
    </source>
</evidence>
<organism evidence="7 8">
    <name type="scientific">Rhodovulum sulfidophilum</name>
    <name type="common">Rhodobacter sulfidophilus</name>
    <dbReference type="NCBI Taxonomy" id="35806"/>
    <lineage>
        <taxon>Bacteria</taxon>
        <taxon>Pseudomonadati</taxon>
        <taxon>Pseudomonadota</taxon>
        <taxon>Alphaproteobacteria</taxon>
        <taxon>Rhodobacterales</taxon>
        <taxon>Paracoccaceae</taxon>
        <taxon>Rhodovulum</taxon>
    </lineage>
</organism>
<dbReference type="PIRSF" id="PIRSF000429">
    <property type="entry name" value="Ac-CoA_Ac_transf"/>
    <property type="match status" value="1"/>
</dbReference>
<dbReference type="CDD" id="cd00751">
    <property type="entry name" value="thiolase"/>
    <property type="match status" value="1"/>
</dbReference>
<dbReference type="PANTHER" id="PTHR18919:SF107">
    <property type="entry name" value="ACETYL-COA ACETYLTRANSFERASE, CYTOSOLIC"/>
    <property type="match status" value="1"/>
</dbReference>
<dbReference type="SUPFAM" id="SSF53901">
    <property type="entry name" value="Thiolase-like"/>
    <property type="match status" value="2"/>
</dbReference>
<evidence type="ECO:0000256" key="4">
    <source>
        <dbReference type="RuleBase" id="RU003557"/>
    </source>
</evidence>
<dbReference type="Proteomes" id="UP000249185">
    <property type="component" value="Unassembled WGS sequence"/>
</dbReference>
<gene>
    <name evidence="7" type="ORF">DI556_08665</name>
</gene>
<sequence length="373" mass="37275">MAGAVIVAAGRTAVAPRGGAFRTLEIHQLARPVIAGLLSETGLRAEQVGEIILANALGGGGNPARLAALDAGLPESVAGLSIDRQCCGGMDAVLLADALIRAGRFDVVIAGGAESYSRRPLRLRTDPAGGPATPYDQPPFTPWPGRDPDMAAAAEAIARALGISRAEQDAWAVASHARARAEAARLRAEIRPLAGQISDGFTRALTPALAARGPAITGSISVANTAVAADGAAFCLLVSEALARRLGLDGARIVAGATLGADPALPGLAPVPAIREVLAGAGLRPADLAAIEIMEAFAVQAMACVRLAGLPEARVNRGGGALARGHPIGASGAINLARLYHDLRRGGGGAGLAAIAAAGGLGTALVLRSPGSW</sequence>
<feature type="domain" description="Thiolase C-terminal" evidence="6">
    <location>
        <begin position="251"/>
        <end position="368"/>
    </location>
</feature>
<evidence type="ECO:0000256" key="3">
    <source>
        <dbReference type="ARBA" id="ARBA00023315"/>
    </source>
</evidence>
<accession>A0A2W5N9G9</accession>
<dbReference type="InterPro" id="IPR016039">
    <property type="entry name" value="Thiolase-like"/>
</dbReference>
<comment type="caution">
    <text evidence="7">The sequence shown here is derived from an EMBL/GenBank/DDBJ whole genome shotgun (WGS) entry which is preliminary data.</text>
</comment>
<dbReference type="InterPro" id="IPR020616">
    <property type="entry name" value="Thiolase_N"/>
</dbReference>
<evidence type="ECO:0000256" key="2">
    <source>
        <dbReference type="ARBA" id="ARBA00022679"/>
    </source>
</evidence>